<evidence type="ECO:0000259" key="2">
    <source>
        <dbReference type="Pfam" id="PF13649"/>
    </source>
</evidence>
<dbReference type="InterPro" id="IPR029063">
    <property type="entry name" value="SAM-dependent_MTases_sf"/>
</dbReference>
<dbReference type="InterPro" id="IPR050723">
    <property type="entry name" value="CFA/CMAS"/>
</dbReference>
<organism evidence="3 4">
    <name type="scientific">Planomonospora alba</name>
    <dbReference type="NCBI Taxonomy" id="161354"/>
    <lineage>
        <taxon>Bacteria</taxon>
        <taxon>Bacillati</taxon>
        <taxon>Actinomycetota</taxon>
        <taxon>Actinomycetes</taxon>
        <taxon>Streptosporangiales</taxon>
        <taxon>Streptosporangiaceae</taxon>
        <taxon>Planomonospora</taxon>
    </lineage>
</organism>
<dbReference type="PANTHER" id="PTHR43667:SF2">
    <property type="entry name" value="FATTY ACID C-METHYL TRANSFERASE"/>
    <property type="match status" value="1"/>
</dbReference>
<dbReference type="GO" id="GO:0008168">
    <property type="term" value="F:methyltransferase activity"/>
    <property type="evidence" value="ECO:0007669"/>
    <property type="project" value="UniProtKB-KW"/>
</dbReference>
<dbReference type="Proteomes" id="UP001500320">
    <property type="component" value="Unassembled WGS sequence"/>
</dbReference>
<keyword evidence="3" id="KW-0808">Transferase</keyword>
<dbReference type="SUPFAM" id="SSF53335">
    <property type="entry name" value="S-adenosyl-L-methionine-dependent methyltransferases"/>
    <property type="match status" value="1"/>
</dbReference>
<evidence type="ECO:0000313" key="3">
    <source>
        <dbReference type="EMBL" id="GAA3134821.1"/>
    </source>
</evidence>
<keyword evidence="3" id="KW-0489">Methyltransferase</keyword>
<keyword evidence="4" id="KW-1185">Reference proteome</keyword>
<dbReference type="InterPro" id="IPR041698">
    <property type="entry name" value="Methyltransf_25"/>
</dbReference>
<dbReference type="GO" id="GO:0032259">
    <property type="term" value="P:methylation"/>
    <property type="evidence" value="ECO:0007669"/>
    <property type="project" value="UniProtKB-KW"/>
</dbReference>
<feature type="domain" description="Methyltransferase" evidence="2">
    <location>
        <begin position="49"/>
        <end position="144"/>
    </location>
</feature>
<dbReference type="Gene3D" id="3.40.50.150">
    <property type="entry name" value="Vaccinia Virus protein VP39"/>
    <property type="match status" value="1"/>
</dbReference>
<proteinExistence type="predicted"/>
<dbReference type="Pfam" id="PF13649">
    <property type="entry name" value="Methyltransf_25"/>
    <property type="match status" value="1"/>
</dbReference>
<protein>
    <submittedName>
        <fullName evidence="3">Class I SAM-dependent methyltransferase</fullName>
    </submittedName>
</protein>
<gene>
    <name evidence="3" type="ORF">GCM10010466_27080</name>
</gene>
<sequence>MARRRAVRHIARDGSQPHRPLRPPHRRPISAAHLERLLRRAKLAGGARVLDLGCGQAPWILRALELYPEATADGVDISGDGLAAAAEDADRRGLSDRLRLHEAKAADFTAAEPYDLVLCVGATHAFGGLTETLRAVRRHLRPAGLALVGEGFWERPPGQEVLDGLGAAPDEYADLAGTVARAEGAGYAVVHAHTSTLAEWDEYEWSWTGTLTRWALDHPGPDGDAALATAREHRDLWLGGYRGVLGFVTFLLRDLR</sequence>
<comment type="caution">
    <text evidence="3">The sequence shown here is derived from an EMBL/GenBank/DDBJ whole genome shotgun (WGS) entry which is preliminary data.</text>
</comment>
<dbReference type="PANTHER" id="PTHR43667">
    <property type="entry name" value="CYCLOPROPANE-FATTY-ACYL-PHOSPHOLIPID SYNTHASE"/>
    <property type="match status" value="1"/>
</dbReference>
<dbReference type="EMBL" id="BAAAUT010000019">
    <property type="protein sequence ID" value="GAA3134821.1"/>
    <property type="molecule type" value="Genomic_DNA"/>
</dbReference>
<accession>A0ABP6N4B9</accession>
<name>A0ABP6N4B9_9ACTN</name>
<evidence type="ECO:0000256" key="1">
    <source>
        <dbReference type="SAM" id="MobiDB-lite"/>
    </source>
</evidence>
<reference evidence="4" key="1">
    <citation type="journal article" date="2019" name="Int. J. Syst. Evol. Microbiol.">
        <title>The Global Catalogue of Microorganisms (GCM) 10K type strain sequencing project: providing services to taxonomists for standard genome sequencing and annotation.</title>
        <authorList>
            <consortium name="The Broad Institute Genomics Platform"/>
            <consortium name="The Broad Institute Genome Sequencing Center for Infectious Disease"/>
            <person name="Wu L."/>
            <person name="Ma J."/>
        </authorList>
    </citation>
    <scope>NUCLEOTIDE SEQUENCE [LARGE SCALE GENOMIC DNA]</scope>
    <source>
        <strain evidence="4">JCM 9373</strain>
    </source>
</reference>
<dbReference type="CDD" id="cd02440">
    <property type="entry name" value="AdoMet_MTases"/>
    <property type="match status" value="1"/>
</dbReference>
<feature type="region of interest" description="Disordered" evidence="1">
    <location>
        <begin position="1"/>
        <end position="26"/>
    </location>
</feature>
<evidence type="ECO:0000313" key="4">
    <source>
        <dbReference type="Proteomes" id="UP001500320"/>
    </source>
</evidence>